<dbReference type="InterPro" id="IPR004812">
    <property type="entry name" value="Efflux_drug-R_Bcr/CmlA"/>
</dbReference>
<feature type="transmembrane region" description="Helical" evidence="9">
    <location>
        <begin position="80"/>
        <end position="97"/>
    </location>
</feature>
<feature type="transmembrane region" description="Helical" evidence="9">
    <location>
        <begin position="207"/>
        <end position="229"/>
    </location>
</feature>
<organism evidence="11 12">
    <name type="scientific">Luteimicrobium album</name>
    <dbReference type="NCBI Taxonomy" id="1054550"/>
    <lineage>
        <taxon>Bacteria</taxon>
        <taxon>Bacillati</taxon>
        <taxon>Actinomycetota</taxon>
        <taxon>Actinomycetes</taxon>
        <taxon>Micrococcales</taxon>
        <taxon>Luteimicrobium</taxon>
    </lineage>
</organism>
<evidence type="ECO:0000256" key="1">
    <source>
        <dbReference type="ARBA" id="ARBA00004651"/>
    </source>
</evidence>
<feature type="transmembrane region" description="Helical" evidence="9">
    <location>
        <begin position="235"/>
        <end position="257"/>
    </location>
</feature>
<reference evidence="12" key="1">
    <citation type="journal article" date="2019" name="Int. J. Syst. Evol. Microbiol.">
        <title>The Global Catalogue of Microorganisms (GCM) 10K type strain sequencing project: providing services to taxonomists for standard genome sequencing and annotation.</title>
        <authorList>
            <consortium name="The Broad Institute Genomics Platform"/>
            <consortium name="The Broad Institute Genome Sequencing Center for Infectious Disease"/>
            <person name="Wu L."/>
            <person name="Ma J."/>
        </authorList>
    </citation>
    <scope>NUCLEOTIDE SEQUENCE [LARGE SCALE GENOMIC DNA]</scope>
    <source>
        <strain evidence="12">NBRC 106348</strain>
    </source>
</reference>
<dbReference type="PANTHER" id="PTHR23502">
    <property type="entry name" value="MAJOR FACILITATOR SUPERFAMILY"/>
    <property type="match status" value="1"/>
</dbReference>
<evidence type="ECO:0000256" key="6">
    <source>
        <dbReference type="ARBA" id="ARBA00022989"/>
    </source>
</evidence>
<protein>
    <submittedName>
        <fullName evidence="11">Multidrug resistance transporter, Bcr/CflA family protein</fullName>
    </submittedName>
</protein>
<evidence type="ECO:0000256" key="9">
    <source>
        <dbReference type="SAM" id="Phobius"/>
    </source>
</evidence>
<keyword evidence="3" id="KW-0813">Transport</keyword>
<accession>A0ABQ6HXA9</accession>
<dbReference type="InterPro" id="IPR005829">
    <property type="entry name" value="Sugar_transporter_CS"/>
</dbReference>
<feature type="transmembrane region" description="Helical" evidence="9">
    <location>
        <begin position="357"/>
        <end position="380"/>
    </location>
</feature>
<feature type="compositionally biased region" description="Basic residues" evidence="8">
    <location>
        <begin position="35"/>
        <end position="46"/>
    </location>
</feature>
<dbReference type="PROSITE" id="PS50850">
    <property type="entry name" value="MFS"/>
    <property type="match status" value="1"/>
</dbReference>
<dbReference type="CDD" id="cd17320">
    <property type="entry name" value="MFS_MdfA_MDR_like"/>
    <property type="match status" value="1"/>
</dbReference>
<dbReference type="Proteomes" id="UP001157091">
    <property type="component" value="Unassembled WGS sequence"/>
</dbReference>
<feature type="compositionally biased region" description="Basic and acidic residues" evidence="8">
    <location>
        <begin position="19"/>
        <end position="34"/>
    </location>
</feature>
<dbReference type="PANTHER" id="PTHR23502:SF132">
    <property type="entry name" value="POLYAMINE TRANSPORTER 2-RELATED"/>
    <property type="match status" value="1"/>
</dbReference>
<name>A0ABQ6HXA9_9MICO</name>
<gene>
    <name evidence="11" type="ORF">GCM10025864_00720</name>
</gene>
<feature type="transmembrane region" description="Helical" evidence="9">
    <location>
        <begin position="325"/>
        <end position="345"/>
    </location>
</feature>
<dbReference type="Gene3D" id="1.20.1720.10">
    <property type="entry name" value="Multidrug resistance protein D"/>
    <property type="match status" value="1"/>
</dbReference>
<dbReference type="SUPFAM" id="SSF103473">
    <property type="entry name" value="MFS general substrate transporter"/>
    <property type="match status" value="1"/>
</dbReference>
<evidence type="ECO:0000259" key="10">
    <source>
        <dbReference type="PROSITE" id="PS50850"/>
    </source>
</evidence>
<keyword evidence="12" id="KW-1185">Reference proteome</keyword>
<dbReference type="EMBL" id="BSUK01000001">
    <property type="protein sequence ID" value="GMA22313.1"/>
    <property type="molecule type" value="Genomic_DNA"/>
</dbReference>
<dbReference type="InterPro" id="IPR036259">
    <property type="entry name" value="MFS_trans_sf"/>
</dbReference>
<dbReference type="InterPro" id="IPR020846">
    <property type="entry name" value="MFS_dom"/>
</dbReference>
<feature type="domain" description="Major facilitator superfamily (MFS) profile" evidence="10">
    <location>
        <begin position="83"/>
        <end position="468"/>
    </location>
</feature>
<keyword evidence="7 9" id="KW-0472">Membrane</keyword>
<sequence>MVAHASHTVVTSSGGNRLGRLETIRYDGRRDACRRPRRSEPHRRPHSHYDGRPAAAPVPAPRASLRTRLLAGPRTGPRSTAAWILLLGSLSALPAFTTDMYLPALPDVARDLHTTDAGAQVTMSAMLIGAALGTLVIGPLSDRFGRRGPLLVGLAGHVVTSVLSIMVPNITMLIVLRVIQGFFNASASVTSMAIIRDRFSGAEAARMFSRLMLVIGLSPLLAPTVGSLVEGWGSWHGIFLVLALMGVVLGAVVLRALPETLAVERRVTGGLPAALRGYRTLVRDRRFLALAVVPGLGMAVVMSYVSGSPFVFQEHFGLSSGAFSLLFAVNGLALVASAQVNAALVRKIAPIRLLRTALVVQLVFAAGLVAFAVTGVGGLLGVLAGLWLVLAMQGMVPSNASALALTRHGEMAGTASAVIGALQTGIAGVVSPLVGVLGATAAAMSSVMLGAIAVAILVLAVATPAFRREGGFHAGVPASS</sequence>
<feature type="transmembrane region" description="Helical" evidence="9">
    <location>
        <begin position="117"/>
        <end position="138"/>
    </location>
</feature>
<comment type="subcellular location">
    <subcellularLocation>
        <location evidence="1">Cell membrane</location>
        <topology evidence="1">Multi-pass membrane protein</topology>
    </subcellularLocation>
</comment>
<proteinExistence type="inferred from homology"/>
<evidence type="ECO:0000313" key="12">
    <source>
        <dbReference type="Proteomes" id="UP001157091"/>
    </source>
</evidence>
<evidence type="ECO:0000313" key="11">
    <source>
        <dbReference type="EMBL" id="GMA22313.1"/>
    </source>
</evidence>
<evidence type="ECO:0000256" key="5">
    <source>
        <dbReference type="ARBA" id="ARBA00022692"/>
    </source>
</evidence>
<feature type="transmembrane region" description="Helical" evidence="9">
    <location>
        <begin position="443"/>
        <end position="462"/>
    </location>
</feature>
<comment type="similarity">
    <text evidence="2">Belongs to the major facilitator superfamily. Bcr/CmlA family.</text>
</comment>
<feature type="transmembrane region" description="Helical" evidence="9">
    <location>
        <begin position="287"/>
        <end position="305"/>
    </location>
</feature>
<comment type="caution">
    <text evidence="11">The sequence shown here is derived from an EMBL/GenBank/DDBJ whole genome shotgun (WGS) entry which is preliminary data.</text>
</comment>
<feature type="transmembrane region" description="Helical" evidence="9">
    <location>
        <begin position="417"/>
        <end position="437"/>
    </location>
</feature>
<feature type="transmembrane region" description="Helical" evidence="9">
    <location>
        <begin position="174"/>
        <end position="195"/>
    </location>
</feature>
<keyword evidence="4" id="KW-1003">Cell membrane</keyword>
<dbReference type="Pfam" id="PF07690">
    <property type="entry name" value="MFS_1"/>
    <property type="match status" value="1"/>
</dbReference>
<feature type="region of interest" description="Disordered" evidence="8">
    <location>
        <begin position="1"/>
        <end position="61"/>
    </location>
</feature>
<feature type="transmembrane region" description="Helical" evidence="9">
    <location>
        <begin position="150"/>
        <end position="168"/>
    </location>
</feature>
<evidence type="ECO:0000256" key="7">
    <source>
        <dbReference type="ARBA" id="ARBA00023136"/>
    </source>
</evidence>
<feature type="compositionally biased region" description="Low complexity" evidence="8">
    <location>
        <begin position="52"/>
        <end position="61"/>
    </location>
</feature>
<evidence type="ECO:0000256" key="2">
    <source>
        <dbReference type="ARBA" id="ARBA00006236"/>
    </source>
</evidence>
<evidence type="ECO:0000256" key="3">
    <source>
        <dbReference type="ARBA" id="ARBA00022448"/>
    </source>
</evidence>
<keyword evidence="6 9" id="KW-1133">Transmembrane helix</keyword>
<dbReference type="NCBIfam" id="TIGR00710">
    <property type="entry name" value="efflux_Bcr_CflA"/>
    <property type="match status" value="1"/>
</dbReference>
<dbReference type="InterPro" id="IPR011701">
    <property type="entry name" value="MFS"/>
</dbReference>
<dbReference type="PROSITE" id="PS00216">
    <property type="entry name" value="SUGAR_TRANSPORT_1"/>
    <property type="match status" value="1"/>
</dbReference>
<evidence type="ECO:0000256" key="4">
    <source>
        <dbReference type="ARBA" id="ARBA00022475"/>
    </source>
</evidence>
<evidence type="ECO:0000256" key="8">
    <source>
        <dbReference type="SAM" id="MobiDB-lite"/>
    </source>
</evidence>
<keyword evidence="5 9" id="KW-0812">Transmembrane</keyword>